<dbReference type="Pfam" id="PF13416">
    <property type="entry name" value="SBP_bac_8"/>
    <property type="match status" value="1"/>
</dbReference>
<feature type="chain" id="PRO_5039487820" evidence="1">
    <location>
        <begin position="23"/>
        <end position="521"/>
    </location>
</feature>
<name>A0A3P3U2J7_9BACL</name>
<dbReference type="RefSeq" id="WP_128632359.1">
    <property type="nucleotide sequence ID" value="NZ_RRCN01000001.1"/>
</dbReference>
<dbReference type="AlphaFoldDB" id="A0A3P3U2J7"/>
<dbReference type="Proteomes" id="UP000267017">
    <property type="component" value="Unassembled WGS sequence"/>
</dbReference>
<dbReference type="PANTHER" id="PTHR43649">
    <property type="entry name" value="ARABINOSE-BINDING PROTEIN-RELATED"/>
    <property type="match status" value="1"/>
</dbReference>
<reference evidence="2 3" key="1">
    <citation type="submission" date="2018-11" db="EMBL/GenBank/DDBJ databases">
        <title>Genome sequencing of Paenibacillus sp. KCOM 3021 (= ChDC PVNT-B20).</title>
        <authorList>
            <person name="Kook J.-K."/>
            <person name="Park S.-N."/>
            <person name="Lim Y.K."/>
        </authorList>
    </citation>
    <scope>NUCLEOTIDE SEQUENCE [LARGE SCALE GENOMIC DNA]</scope>
    <source>
        <strain evidence="2 3">KCOM 3021</strain>
    </source>
</reference>
<dbReference type="Gene3D" id="3.40.190.10">
    <property type="entry name" value="Periplasmic binding protein-like II"/>
    <property type="match status" value="2"/>
</dbReference>
<feature type="signal peptide" evidence="1">
    <location>
        <begin position="1"/>
        <end position="22"/>
    </location>
</feature>
<sequence length="521" mass="57201">MSKKKTWLTGTVALLFAASLIAGGCSKGGGNQEPSAAPANSGEEAPITISWANNWNLPEDDNNYVQQFLEQKFNVKFKNVKFENNTWKEQLGVMLASGDIPDVLAVDGTVGDMVQWADQGVIASISVDDIKKYMPKYSADVESVDPNAWDAGNYNEKNWGVPKVWSLGATGFIPAYNGEWLKAIGYNEPPKDLIELEDVLTKFTAGDPDGNGKKDTYGMSGRGKDAQMQMFNSVFAAFGVNPFQFKLSADGKVEYGAVTEEARSALKLLNKWYKAGIIDPEFITDDNGSIQTKFISLRTGMFDNGMWHHLYKDGYFGAVAEDKGIELVPGVPLTGPDGKKYAMANGALQPPLFFGAQLEKDDQKRQKILEILEYVATDPEGYLITVFGKEGVNYQLEGELAVVAEDPEETGAKVGVGFYNPLGGKVKAMEKYHFAPEKLAFRDQLTQVDGLTVLTDLMQATVMPSKAQYEAILTTLQTQYYIKAITGEADTDQGFDDFKAQWLKSGGQAELDEAQKIVEER</sequence>
<dbReference type="EMBL" id="RRCN01000001">
    <property type="protein sequence ID" value="RRJ64555.1"/>
    <property type="molecule type" value="Genomic_DNA"/>
</dbReference>
<keyword evidence="3" id="KW-1185">Reference proteome</keyword>
<dbReference type="InterPro" id="IPR006059">
    <property type="entry name" value="SBP"/>
</dbReference>
<protein>
    <submittedName>
        <fullName evidence="2">Extracellular solute-binding protein</fullName>
    </submittedName>
</protein>
<dbReference type="OrthoDB" id="2649544at2"/>
<organism evidence="2 3">
    <name type="scientific">Paenibacillus oralis</name>
    <dbReference type="NCBI Taxonomy" id="2490856"/>
    <lineage>
        <taxon>Bacteria</taxon>
        <taxon>Bacillati</taxon>
        <taxon>Bacillota</taxon>
        <taxon>Bacilli</taxon>
        <taxon>Bacillales</taxon>
        <taxon>Paenibacillaceae</taxon>
        <taxon>Paenibacillus</taxon>
    </lineage>
</organism>
<dbReference type="PROSITE" id="PS51257">
    <property type="entry name" value="PROKAR_LIPOPROTEIN"/>
    <property type="match status" value="1"/>
</dbReference>
<evidence type="ECO:0000313" key="3">
    <source>
        <dbReference type="Proteomes" id="UP000267017"/>
    </source>
</evidence>
<keyword evidence="1" id="KW-0732">Signal</keyword>
<dbReference type="PANTHER" id="PTHR43649:SF12">
    <property type="entry name" value="DIACETYLCHITOBIOSE BINDING PROTEIN DASA"/>
    <property type="match status" value="1"/>
</dbReference>
<dbReference type="InterPro" id="IPR050490">
    <property type="entry name" value="Bact_solute-bd_prot1"/>
</dbReference>
<dbReference type="SUPFAM" id="SSF53850">
    <property type="entry name" value="Periplasmic binding protein-like II"/>
    <property type="match status" value="1"/>
</dbReference>
<evidence type="ECO:0000256" key="1">
    <source>
        <dbReference type="SAM" id="SignalP"/>
    </source>
</evidence>
<gene>
    <name evidence="2" type="ORF">EHV15_17695</name>
</gene>
<accession>A0A3P3U2J7</accession>
<proteinExistence type="predicted"/>
<comment type="caution">
    <text evidence="2">The sequence shown here is derived from an EMBL/GenBank/DDBJ whole genome shotgun (WGS) entry which is preliminary data.</text>
</comment>
<evidence type="ECO:0000313" key="2">
    <source>
        <dbReference type="EMBL" id="RRJ64555.1"/>
    </source>
</evidence>